<organism evidence="3 4">
    <name type="scientific">Lapidilactobacillus gannanensis</name>
    <dbReference type="NCBI Taxonomy" id="2486002"/>
    <lineage>
        <taxon>Bacteria</taxon>
        <taxon>Bacillati</taxon>
        <taxon>Bacillota</taxon>
        <taxon>Bacilli</taxon>
        <taxon>Lactobacillales</taxon>
        <taxon>Lactobacillaceae</taxon>
        <taxon>Lapidilactobacillus</taxon>
    </lineage>
</organism>
<dbReference type="PROSITE" id="PS51257">
    <property type="entry name" value="PROKAR_LIPOPROTEIN"/>
    <property type="match status" value="1"/>
</dbReference>
<evidence type="ECO:0000256" key="1">
    <source>
        <dbReference type="SAM" id="MobiDB-lite"/>
    </source>
</evidence>
<proteinExistence type="predicted"/>
<feature type="compositionally biased region" description="Low complexity" evidence="1">
    <location>
        <begin position="187"/>
        <end position="222"/>
    </location>
</feature>
<dbReference type="RefSeq" id="WP_125650808.1">
    <property type="nucleotide sequence ID" value="NZ_JBHTOH010000080.1"/>
</dbReference>
<protein>
    <recommendedName>
        <fullName evidence="5">Lipoprotein</fullName>
    </recommendedName>
</protein>
<accession>A0ABW4BPF2</accession>
<reference evidence="4" key="1">
    <citation type="journal article" date="2019" name="Int. J. Syst. Evol. Microbiol.">
        <title>The Global Catalogue of Microorganisms (GCM) 10K type strain sequencing project: providing services to taxonomists for standard genome sequencing and annotation.</title>
        <authorList>
            <consortium name="The Broad Institute Genomics Platform"/>
            <consortium name="The Broad Institute Genome Sequencing Center for Infectious Disease"/>
            <person name="Wu L."/>
            <person name="Ma J."/>
        </authorList>
    </citation>
    <scope>NUCLEOTIDE SEQUENCE [LARGE SCALE GENOMIC DNA]</scope>
    <source>
        <strain evidence="4">CCM 8937</strain>
    </source>
</reference>
<feature type="chain" id="PRO_5045575927" description="Lipoprotein" evidence="2">
    <location>
        <begin position="19"/>
        <end position="283"/>
    </location>
</feature>
<dbReference type="Proteomes" id="UP001597191">
    <property type="component" value="Unassembled WGS sequence"/>
</dbReference>
<sequence>MKKLVRTLVLVLPIILLAACSNKQTNSSSLSDSANTAVIKQEFAQASAYYDAANQVAKDSKYTTAKKNTEYLTTAQEKLATNDFSGAKSALKQINTKDATSAVKNAKKQLTSQVNQQSSKYAAINKIIASAKSDFDNQKYSVASSLLTDLFKENKNLNNFKDLKIKALNLKNDILDAELNAAQETKSATSESNSANADEASDNSSQSTPSSSSSSSAAVTSNSHDDNSAITDGSVTAAQIKAARQQLRDQGVSDSAWSNSDIANAILKARADGRSTIKESDAN</sequence>
<evidence type="ECO:0000256" key="2">
    <source>
        <dbReference type="SAM" id="SignalP"/>
    </source>
</evidence>
<name>A0ABW4BPF2_9LACO</name>
<keyword evidence="4" id="KW-1185">Reference proteome</keyword>
<keyword evidence="2" id="KW-0732">Signal</keyword>
<gene>
    <name evidence="3" type="ORF">ACFQ4R_08125</name>
</gene>
<feature type="signal peptide" evidence="2">
    <location>
        <begin position="1"/>
        <end position="18"/>
    </location>
</feature>
<feature type="region of interest" description="Disordered" evidence="1">
    <location>
        <begin position="185"/>
        <end position="234"/>
    </location>
</feature>
<evidence type="ECO:0000313" key="3">
    <source>
        <dbReference type="EMBL" id="MFD1411548.1"/>
    </source>
</evidence>
<evidence type="ECO:0000313" key="4">
    <source>
        <dbReference type="Proteomes" id="UP001597191"/>
    </source>
</evidence>
<dbReference type="EMBL" id="JBHTOH010000080">
    <property type="protein sequence ID" value="MFD1411548.1"/>
    <property type="molecule type" value="Genomic_DNA"/>
</dbReference>
<comment type="caution">
    <text evidence="3">The sequence shown here is derived from an EMBL/GenBank/DDBJ whole genome shotgun (WGS) entry which is preliminary data.</text>
</comment>
<evidence type="ECO:0008006" key="5">
    <source>
        <dbReference type="Google" id="ProtNLM"/>
    </source>
</evidence>